<accession>A0ABY7GDT6</accession>
<name>A0ABY7GDT6_MYAAR</name>
<sequence length="278" mass="31948">MYVTFRECEGELDPDTGEVGELRRTCSMDLLTPSPHALKCELEEMSFRFIDDTTEDVEDILNDTRKELECQANQEIQKFKTTAKRAADTVVDETKVKLSEATREEVKHFRNEVSSESSKISIDNQKLIKDLKERLQQDYKKRLGSIPLSPLVPTINNKLYNFYVQPNISKPKPGTKGQHDDDDKSEVVVSYKDIFWSHNSKKKYADVYLQGEPEGLDEWSYSDHRIVPEKRMRKKCTILTTSRPWRMAKVAVAHSDIDAVLTISGIENAEVLAEKTQD</sequence>
<evidence type="ECO:0000313" key="2">
    <source>
        <dbReference type="Proteomes" id="UP001164746"/>
    </source>
</evidence>
<protein>
    <submittedName>
        <fullName evidence="1">Uncharacterized protein</fullName>
    </submittedName>
</protein>
<dbReference type="Proteomes" id="UP001164746">
    <property type="component" value="Chromosome 17"/>
</dbReference>
<dbReference type="EMBL" id="CP111028">
    <property type="protein sequence ID" value="WAR31669.1"/>
    <property type="molecule type" value="Genomic_DNA"/>
</dbReference>
<organism evidence="1 2">
    <name type="scientific">Mya arenaria</name>
    <name type="common">Soft-shell clam</name>
    <dbReference type="NCBI Taxonomy" id="6604"/>
    <lineage>
        <taxon>Eukaryota</taxon>
        <taxon>Metazoa</taxon>
        <taxon>Spiralia</taxon>
        <taxon>Lophotrochozoa</taxon>
        <taxon>Mollusca</taxon>
        <taxon>Bivalvia</taxon>
        <taxon>Autobranchia</taxon>
        <taxon>Heteroconchia</taxon>
        <taxon>Euheterodonta</taxon>
        <taxon>Imparidentia</taxon>
        <taxon>Neoheterodontei</taxon>
        <taxon>Myida</taxon>
        <taxon>Myoidea</taxon>
        <taxon>Myidae</taxon>
        <taxon>Mya</taxon>
    </lineage>
</organism>
<gene>
    <name evidence="1" type="ORF">MAR_034211</name>
</gene>
<proteinExistence type="predicted"/>
<reference evidence="1" key="1">
    <citation type="submission" date="2022-11" db="EMBL/GenBank/DDBJ databases">
        <title>Centuries of genome instability and evolution in soft-shell clam transmissible cancer (bioRxiv).</title>
        <authorList>
            <person name="Hart S.F.M."/>
            <person name="Yonemitsu M.A."/>
            <person name="Giersch R.M."/>
            <person name="Beal B.F."/>
            <person name="Arriagada G."/>
            <person name="Davis B.W."/>
            <person name="Ostrander E.A."/>
            <person name="Goff S.P."/>
            <person name="Metzger M.J."/>
        </authorList>
    </citation>
    <scope>NUCLEOTIDE SEQUENCE</scope>
    <source>
        <strain evidence="1">MELC-2E11</strain>
        <tissue evidence="1">Siphon/mantle</tissue>
    </source>
</reference>
<keyword evidence="2" id="KW-1185">Reference proteome</keyword>
<evidence type="ECO:0000313" key="1">
    <source>
        <dbReference type="EMBL" id="WAR31669.1"/>
    </source>
</evidence>